<keyword evidence="5" id="KW-0808">Transferase</keyword>
<keyword evidence="4" id="KW-0812">Transmembrane</keyword>
<sequence>MFLTRDILSPVQLKRLSDHKYSSSGRTLLDPIVQPFWNWLVQKLPLWLAPNLMTISGLLINILTSVILICYSPDATQE</sequence>
<dbReference type="GO" id="GO:0004142">
    <property type="term" value="F:diacylglycerol cholinephosphotransferase activity"/>
    <property type="evidence" value="ECO:0007669"/>
    <property type="project" value="TreeGrafter"/>
</dbReference>
<dbReference type="STRING" id="407821.A0A087UYH7"/>
<evidence type="ECO:0000256" key="4">
    <source>
        <dbReference type="SAM" id="Phobius"/>
    </source>
</evidence>
<feature type="non-terminal residue" evidence="5">
    <location>
        <position position="78"/>
    </location>
</feature>
<comment type="similarity">
    <text evidence="2">Belongs to the CDP-alcohol phosphatidyltransferase class-I family.</text>
</comment>
<dbReference type="Proteomes" id="UP000054359">
    <property type="component" value="Unassembled WGS sequence"/>
</dbReference>
<evidence type="ECO:0000256" key="3">
    <source>
        <dbReference type="ARBA" id="ARBA00023136"/>
    </source>
</evidence>
<gene>
    <name evidence="5" type="ORF">X975_23668</name>
</gene>
<accession>A0A087UYH7</accession>
<reference evidence="5 6" key="1">
    <citation type="submission" date="2013-11" db="EMBL/GenBank/DDBJ databases">
        <title>Genome sequencing of Stegodyphus mimosarum.</title>
        <authorList>
            <person name="Bechsgaard J."/>
        </authorList>
    </citation>
    <scope>NUCLEOTIDE SEQUENCE [LARGE SCALE GENOMIC DNA]</scope>
</reference>
<dbReference type="GO" id="GO:0006646">
    <property type="term" value="P:phosphatidylethanolamine biosynthetic process"/>
    <property type="evidence" value="ECO:0007669"/>
    <property type="project" value="TreeGrafter"/>
</dbReference>
<keyword evidence="3 4" id="KW-0472">Membrane</keyword>
<dbReference type="GO" id="GO:0005794">
    <property type="term" value="C:Golgi apparatus"/>
    <property type="evidence" value="ECO:0007669"/>
    <property type="project" value="TreeGrafter"/>
</dbReference>
<dbReference type="GO" id="GO:0005789">
    <property type="term" value="C:endoplasmic reticulum membrane"/>
    <property type="evidence" value="ECO:0007669"/>
    <property type="project" value="TreeGrafter"/>
</dbReference>
<dbReference type="GO" id="GO:0004307">
    <property type="term" value="F:ethanolaminephosphotransferase activity"/>
    <property type="evidence" value="ECO:0007669"/>
    <property type="project" value="TreeGrafter"/>
</dbReference>
<proteinExistence type="inferred from homology"/>
<keyword evidence="4" id="KW-1133">Transmembrane helix</keyword>
<keyword evidence="6" id="KW-1185">Reference proteome</keyword>
<organism evidence="5 6">
    <name type="scientific">Stegodyphus mimosarum</name>
    <name type="common">African social velvet spider</name>
    <dbReference type="NCBI Taxonomy" id="407821"/>
    <lineage>
        <taxon>Eukaryota</taxon>
        <taxon>Metazoa</taxon>
        <taxon>Ecdysozoa</taxon>
        <taxon>Arthropoda</taxon>
        <taxon>Chelicerata</taxon>
        <taxon>Arachnida</taxon>
        <taxon>Araneae</taxon>
        <taxon>Araneomorphae</taxon>
        <taxon>Entelegynae</taxon>
        <taxon>Eresoidea</taxon>
        <taxon>Eresidae</taxon>
        <taxon>Stegodyphus</taxon>
    </lineage>
</organism>
<comment type="subcellular location">
    <subcellularLocation>
        <location evidence="1">Membrane</location>
    </subcellularLocation>
</comment>
<dbReference type="AlphaFoldDB" id="A0A087UYH7"/>
<dbReference type="OMA" id="WCPMWIA"/>
<dbReference type="InterPro" id="IPR014472">
    <property type="entry name" value="CHOPT"/>
</dbReference>
<evidence type="ECO:0000313" key="5">
    <source>
        <dbReference type="EMBL" id="KFM82416.1"/>
    </source>
</evidence>
<dbReference type="PANTHER" id="PTHR10414:SF37">
    <property type="entry name" value="BB IN A BOXCAR, ISOFORM C"/>
    <property type="match status" value="1"/>
</dbReference>
<evidence type="ECO:0000256" key="2">
    <source>
        <dbReference type="ARBA" id="ARBA00010441"/>
    </source>
</evidence>
<feature type="transmembrane region" description="Helical" evidence="4">
    <location>
        <begin position="47"/>
        <end position="71"/>
    </location>
</feature>
<dbReference type="EMBL" id="KK122283">
    <property type="protein sequence ID" value="KFM82416.1"/>
    <property type="molecule type" value="Genomic_DNA"/>
</dbReference>
<protein>
    <submittedName>
        <fullName evidence="5">Cholinephosphotransferase 1</fullName>
    </submittedName>
</protein>
<dbReference type="PANTHER" id="PTHR10414">
    <property type="entry name" value="ETHANOLAMINEPHOSPHOTRANSFERASE"/>
    <property type="match status" value="1"/>
</dbReference>
<evidence type="ECO:0000313" key="6">
    <source>
        <dbReference type="Proteomes" id="UP000054359"/>
    </source>
</evidence>
<evidence type="ECO:0000256" key="1">
    <source>
        <dbReference type="ARBA" id="ARBA00004370"/>
    </source>
</evidence>
<dbReference type="OrthoDB" id="196717at2759"/>
<name>A0A087UYH7_STEMI</name>